<accession>A0A916WPD1</accession>
<evidence type="ECO:0000259" key="5">
    <source>
        <dbReference type="PROSITE" id="PS51464"/>
    </source>
</evidence>
<dbReference type="PROSITE" id="PS51464">
    <property type="entry name" value="SIS"/>
    <property type="match status" value="1"/>
</dbReference>
<name>A0A916WPD1_9ACTN</name>
<dbReference type="InterPro" id="IPR009057">
    <property type="entry name" value="Homeodomain-like_sf"/>
</dbReference>
<protein>
    <submittedName>
        <fullName evidence="6">Regulatory protein</fullName>
    </submittedName>
</protein>
<reference evidence="6" key="1">
    <citation type="journal article" date="2014" name="Int. J. Syst. Evol. Microbiol.">
        <title>Complete genome sequence of Corynebacterium casei LMG S-19264T (=DSM 44701T), isolated from a smear-ripened cheese.</title>
        <authorList>
            <consortium name="US DOE Joint Genome Institute (JGI-PGF)"/>
            <person name="Walter F."/>
            <person name="Albersmeier A."/>
            <person name="Kalinowski J."/>
            <person name="Ruckert C."/>
        </authorList>
    </citation>
    <scope>NUCLEOTIDE SEQUENCE</scope>
    <source>
        <strain evidence="6">CGMCC 1.12827</strain>
    </source>
</reference>
<dbReference type="Gene3D" id="1.10.10.10">
    <property type="entry name" value="Winged helix-like DNA-binding domain superfamily/Winged helix DNA-binding domain"/>
    <property type="match status" value="1"/>
</dbReference>
<dbReference type="AlphaFoldDB" id="A0A916WPD1"/>
<dbReference type="Pfam" id="PF01380">
    <property type="entry name" value="SIS"/>
    <property type="match status" value="1"/>
</dbReference>
<dbReference type="GO" id="GO:0003677">
    <property type="term" value="F:DNA binding"/>
    <property type="evidence" value="ECO:0007669"/>
    <property type="project" value="UniProtKB-KW"/>
</dbReference>
<dbReference type="InterPro" id="IPR036388">
    <property type="entry name" value="WH-like_DNA-bd_sf"/>
</dbReference>
<dbReference type="Proteomes" id="UP000621454">
    <property type="component" value="Unassembled WGS sequence"/>
</dbReference>
<dbReference type="GO" id="GO:1901135">
    <property type="term" value="P:carbohydrate derivative metabolic process"/>
    <property type="evidence" value="ECO:0007669"/>
    <property type="project" value="InterPro"/>
</dbReference>
<dbReference type="GO" id="GO:0003700">
    <property type="term" value="F:DNA-binding transcription factor activity"/>
    <property type="evidence" value="ECO:0007669"/>
    <property type="project" value="InterPro"/>
</dbReference>
<dbReference type="InterPro" id="IPR001347">
    <property type="entry name" value="SIS_dom"/>
</dbReference>
<feature type="domain" description="SIS" evidence="5">
    <location>
        <begin position="115"/>
        <end position="256"/>
    </location>
</feature>
<dbReference type="SUPFAM" id="SSF53697">
    <property type="entry name" value="SIS domain"/>
    <property type="match status" value="1"/>
</dbReference>
<dbReference type="RefSeq" id="WP_188584993.1">
    <property type="nucleotide sequence ID" value="NZ_BMGC01000002.1"/>
</dbReference>
<dbReference type="PANTHER" id="PTHR30514:SF1">
    <property type="entry name" value="HTH-TYPE TRANSCRIPTIONAL REGULATOR HEXR-RELATED"/>
    <property type="match status" value="1"/>
</dbReference>
<dbReference type="InterPro" id="IPR035472">
    <property type="entry name" value="RpiR-like_SIS"/>
</dbReference>
<dbReference type="PROSITE" id="PS51071">
    <property type="entry name" value="HTH_RPIR"/>
    <property type="match status" value="1"/>
</dbReference>
<keyword evidence="1" id="KW-0805">Transcription regulation</keyword>
<dbReference type="InterPro" id="IPR000281">
    <property type="entry name" value="HTH_RpiR"/>
</dbReference>
<keyword evidence="2" id="KW-0238">DNA-binding</keyword>
<reference evidence="6" key="2">
    <citation type="submission" date="2020-09" db="EMBL/GenBank/DDBJ databases">
        <authorList>
            <person name="Sun Q."/>
            <person name="Zhou Y."/>
        </authorList>
    </citation>
    <scope>NUCLEOTIDE SEQUENCE</scope>
    <source>
        <strain evidence="6">CGMCC 1.12827</strain>
    </source>
</reference>
<dbReference type="EMBL" id="BMGC01000002">
    <property type="protein sequence ID" value="GGB19926.1"/>
    <property type="molecule type" value="Genomic_DNA"/>
</dbReference>
<evidence type="ECO:0000259" key="4">
    <source>
        <dbReference type="PROSITE" id="PS51071"/>
    </source>
</evidence>
<dbReference type="Pfam" id="PF01418">
    <property type="entry name" value="HTH_6"/>
    <property type="match status" value="1"/>
</dbReference>
<dbReference type="InterPro" id="IPR046348">
    <property type="entry name" value="SIS_dom_sf"/>
</dbReference>
<keyword evidence="3" id="KW-0804">Transcription</keyword>
<evidence type="ECO:0000313" key="7">
    <source>
        <dbReference type="Proteomes" id="UP000621454"/>
    </source>
</evidence>
<organism evidence="6 7">
    <name type="scientific">Gordonia jinhuaensis</name>
    <dbReference type="NCBI Taxonomy" id="1517702"/>
    <lineage>
        <taxon>Bacteria</taxon>
        <taxon>Bacillati</taxon>
        <taxon>Actinomycetota</taxon>
        <taxon>Actinomycetes</taxon>
        <taxon>Mycobacteriales</taxon>
        <taxon>Gordoniaceae</taxon>
        <taxon>Gordonia</taxon>
    </lineage>
</organism>
<dbReference type="CDD" id="cd05013">
    <property type="entry name" value="SIS_RpiR"/>
    <property type="match status" value="1"/>
</dbReference>
<feature type="domain" description="HTH rpiR-type" evidence="4">
    <location>
        <begin position="1"/>
        <end position="74"/>
    </location>
</feature>
<keyword evidence="7" id="KW-1185">Reference proteome</keyword>
<dbReference type="GO" id="GO:0097367">
    <property type="term" value="F:carbohydrate derivative binding"/>
    <property type="evidence" value="ECO:0007669"/>
    <property type="project" value="InterPro"/>
</dbReference>
<dbReference type="InterPro" id="IPR047640">
    <property type="entry name" value="RpiR-like"/>
</dbReference>
<gene>
    <name evidence="6" type="ORF">GCM10011489_05110</name>
</gene>
<evidence type="ECO:0000256" key="2">
    <source>
        <dbReference type="ARBA" id="ARBA00023125"/>
    </source>
</evidence>
<dbReference type="SUPFAM" id="SSF46689">
    <property type="entry name" value="Homeodomain-like"/>
    <property type="match status" value="1"/>
</dbReference>
<evidence type="ECO:0000256" key="1">
    <source>
        <dbReference type="ARBA" id="ARBA00023015"/>
    </source>
</evidence>
<proteinExistence type="predicted"/>
<dbReference type="PANTHER" id="PTHR30514">
    <property type="entry name" value="GLUCOKINASE"/>
    <property type="match status" value="1"/>
</dbReference>
<comment type="caution">
    <text evidence="6">The sequence shown here is derived from an EMBL/GenBank/DDBJ whole genome shotgun (WGS) entry which is preliminary data.</text>
</comment>
<sequence length="277" mass="28656">MAHVRAMAPSLLPTEQAVAAVLLTNADHVIDMSSQQVADRAGASRATVVRACQSLGFTGYQQLRVLLARDAGMTAVAAEPSGQGPAATVRATFDHVAASMQSMTALLDDDDVERTVELLVGASSVVVIGNGLSTAVAADFAARLMSRGIHVMAPADVITQHVTVGVVDHHDVVVVFSGSGASTPSIRAAELATRAGATVIAVTAFSHSPLATAADITLVVGIADFSFRDEVTVTSRIPQFILLEGLVAAVSARLGESAERRRTATLEVISDYLIDEG</sequence>
<dbReference type="Gene3D" id="3.40.50.10490">
    <property type="entry name" value="Glucose-6-phosphate isomerase like protein, domain 1"/>
    <property type="match status" value="1"/>
</dbReference>
<evidence type="ECO:0000256" key="3">
    <source>
        <dbReference type="ARBA" id="ARBA00023163"/>
    </source>
</evidence>
<evidence type="ECO:0000313" key="6">
    <source>
        <dbReference type="EMBL" id="GGB19926.1"/>
    </source>
</evidence>